<organism evidence="9 10">
    <name type="scientific">Candidatus Methanoperedens nitratireducens</name>
    <dbReference type="NCBI Taxonomy" id="1392998"/>
    <lineage>
        <taxon>Archaea</taxon>
        <taxon>Methanobacteriati</taxon>
        <taxon>Methanobacteriota</taxon>
        <taxon>Stenosarchaea group</taxon>
        <taxon>Methanomicrobia</taxon>
        <taxon>Methanosarcinales</taxon>
        <taxon>ANME-2 cluster</taxon>
        <taxon>Candidatus Methanoperedentaceae</taxon>
        <taxon>Candidatus Methanoperedens</taxon>
    </lineage>
</organism>
<dbReference type="Pfam" id="PF00016">
    <property type="entry name" value="RuBisCO_large"/>
    <property type="match status" value="1"/>
</dbReference>
<feature type="binding site" evidence="6">
    <location>
        <begin position="353"/>
        <end position="355"/>
    </location>
    <ligand>
        <name>substrate</name>
    </ligand>
</feature>
<evidence type="ECO:0000259" key="7">
    <source>
        <dbReference type="Pfam" id="PF00016"/>
    </source>
</evidence>
<feature type="binding site" evidence="6">
    <location>
        <position position="182"/>
    </location>
    <ligand>
        <name>Mg(2+)</name>
        <dbReference type="ChEBI" id="CHEBI:18420"/>
    </ligand>
</feature>
<dbReference type="SUPFAM" id="SSF51649">
    <property type="entry name" value="RuBisCo, C-terminal domain"/>
    <property type="match status" value="1"/>
</dbReference>
<accession>A0A062UTK0</accession>
<dbReference type="GO" id="GO:0016491">
    <property type="term" value="F:oxidoreductase activity"/>
    <property type="evidence" value="ECO:0007669"/>
    <property type="project" value="UniProtKB-KW"/>
</dbReference>
<evidence type="ECO:0000256" key="2">
    <source>
        <dbReference type="ARBA" id="ARBA00022842"/>
    </source>
</evidence>
<dbReference type="InterPro" id="IPR017443">
    <property type="entry name" value="RuBisCO_lsu_fd_N"/>
</dbReference>
<dbReference type="GO" id="GO:0006196">
    <property type="term" value="P:AMP catabolic process"/>
    <property type="evidence" value="ECO:0007669"/>
    <property type="project" value="UniProtKB-UniRule"/>
</dbReference>
<feature type="active site" description="Proton acceptor" evidence="6">
    <location>
        <position position="154"/>
    </location>
</feature>
<keyword evidence="4 6" id="KW-0456">Lyase</keyword>
<reference evidence="9 10" key="1">
    <citation type="journal article" date="2013" name="Nature">
        <title>Anaerobic oxidation of methane coupled to nitrate reduction in a novel archaeal lineage.</title>
        <authorList>
            <person name="Haroon M.F."/>
            <person name="Hu S."/>
            <person name="Shi Y."/>
            <person name="Imelfort M."/>
            <person name="Keller J."/>
            <person name="Hugenholtz P."/>
            <person name="Yuan Z."/>
            <person name="Tyson G.W."/>
        </authorList>
    </citation>
    <scope>NUCLEOTIDE SEQUENCE [LARGE SCALE GENOMIC DNA]</scope>
    <source>
        <strain evidence="9 10">ANME-2d</strain>
    </source>
</reference>
<keyword evidence="5 6" id="KW-0120">Carbon dioxide fixation</keyword>
<comment type="similarity">
    <text evidence="6">Belongs to the RuBisCO large chain family. Type III subfamily.</text>
</comment>
<dbReference type="OrthoDB" id="52787at2157"/>
<feature type="domain" description="Ribulose bisphosphate carboxylase large subunit ferrodoxin-like N-terminal" evidence="8">
    <location>
        <begin position="10"/>
        <end position="123"/>
    </location>
</feature>
<comment type="catalytic activity">
    <reaction evidence="6">
        <text>D-ribulose 1,5-bisphosphate + O2 = 2-phosphoglycolate + (2R)-3-phosphoglycerate + 2 H(+)</text>
        <dbReference type="Rhea" id="RHEA:36631"/>
        <dbReference type="ChEBI" id="CHEBI:15378"/>
        <dbReference type="ChEBI" id="CHEBI:15379"/>
        <dbReference type="ChEBI" id="CHEBI:57870"/>
        <dbReference type="ChEBI" id="CHEBI:58033"/>
        <dbReference type="ChEBI" id="CHEBI:58272"/>
    </reaction>
</comment>
<dbReference type="GO" id="GO:0015977">
    <property type="term" value="P:carbon fixation"/>
    <property type="evidence" value="ECO:0007669"/>
    <property type="project" value="UniProtKB-KW"/>
</dbReference>
<dbReference type="AlphaFoldDB" id="A0A062UTK0"/>
<keyword evidence="1 6" id="KW-0479">Metal-binding</keyword>
<dbReference type="RefSeq" id="WP_048093891.1">
    <property type="nucleotide sequence ID" value="NZ_JMIY01000008.1"/>
</dbReference>
<feature type="binding site" description="via carbamate group" evidence="6">
    <location>
        <position position="180"/>
    </location>
    <ligand>
        <name>Mg(2+)</name>
        <dbReference type="ChEBI" id="CHEBI:18420"/>
    </ligand>
</feature>
<dbReference type="Gene3D" id="3.30.70.150">
    <property type="entry name" value="RuBisCO large subunit, N-terminal domain"/>
    <property type="match status" value="1"/>
</dbReference>
<comment type="subunit">
    <text evidence="6">Homodimer or homodecamer. In contrast to form I RuBisCO, the form III RuBisCO is composed solely of large subunits.</text>
</comment>
<dbReference type="Proteomes" id="UP000027153">
    <property type="component" value="Unassembled WGS sequence"/>
</dbReference>
<dbReference type="EMBL" id="JMIY01000008">
    <property type="protein sequence ID" value="KCZ70371.1"/>
    <property type="molecule type" value="Genomic_DNA"/>
</dbReference>
<feature type="domain" description="Ribulose bisphosphate carboxylase large subunit C-terminal" evidence="7">
    <location>
        <begin position="133"/>
        <end position="424"/>
    </location>
</feature>
<evidence type="ECO:0000259" key="8">
    <source>
        <dbReference type="Pfam" id="PF02788"/>
    </source>
</evidence>
<feature type="site" description="Transition state stabilizer" evidence="6">
    <location>
        <position position="312"/>
    </location>
</feature>
<dbReference type="SUPFAM" id="SSF54966">
    <property type="entry name" value="RuBisCO, large subunit, small (N-terminal) domain"/>
    <property type="match status" value="1"/>
</dbReference>
<dbReference type="InterPro" id="IPR033966">
    <property type="entry name" value="RuBisCO"/>
</dbReference>
<proteinExistence type="inferred from homology"/>
<dbReference type="InterPro" id="IPR036422">
    <property type="entry name" value="RuBisCO_lsu_N_sf"/>
</dbReference>
<dbReference type="Pfam" id="PF02788">
    <property type="entry name" value="RuBisCO_large_N"/>
    <property type="match status" value="1"/>
</dbReference>
<protein>
    <recommendedName>
        <fullName evidence="6">Ribulose bisphosphate carboxylase</fullName>
        <shortName evidence="6">RuBisCO</shortName>
        <ecNumber evidence="6">4.1.1.39</ecNumber>
    </recommendedName>
</protein>
<dbReference type="Gene3D" id="3.20.20.110">
    <property type="entry name" value="Ribulose bisphosphate carboxylase, large subunit, C-terminal domain"/>
    <property type="match status" value="1"/>
</dbReference>
<dbReference type="InterPro" id="IPR017712">
    <property type="entry name" value="RuBisCO_III"/>
</dbReference>
<dbReference type="HAMAP" id="MF_01133">
    <property type="entry name" value="RuBisCO_L_type3"/>
    <property type="match status" value="1"/>
</dbReference>
<evidence type="ECO:0000256" key="6">
    <source>
        <dbReference type="HAMAP-Rule" id="MF_01133"/>
    </source>
</evidence>
<dbReference type="InterPro" id="IPR000685">
    <property type="entry name" value="RuBisCO_lsu_C"/>
</dbReference>
<evidence type="ECO:0000256" key="4">
    <source>
        <dbReference type="ARBA" id="ARBA00023239"/>
    </source>
</evidence>
<keyword evidence="3 6" id="KW-0560">Oxidoreductase</keyword>
<evidence type="ECO:0000313" key="10">
    <source>
        <dbReference type="Proteomes" id="UP000027153"/>
    </source>
</evidence>
<evidence type="ECO:0000256" key="5">
    <source>
        <dbReference type="ARBA" id="ARBA00023300"/>
    </source>
</evidence>
<comment type="caution">
    <text evidence="9">The sequence shown here is derived from an EMBL/GenBank/DDBJ whole genome shotgun (WGS) entry which is preliminary data.</text>
</comment>
<dbReference type="SFLD" id="SFLDG00301">
    <property type="entry name" value="RuBisCO-like_proteins"/>
    <property type="match status" value="1"/>
</dbReference>
<evidence type="ECO:0000256" key="3">
    <source>
        <dbReference type="ARBA" id="ARBA00023002"/>
    </source>
</evidence>
<dbReference type="SFLD" id="SFLDS00014">
    <property type="entry name" value="RuBisCO"/>
    <property type="match status" value="1"/>
</dbReference>
<comment type="miscellaneous">
    <text evidence="6">Because the Archaea possessing a type III RuBisCO are all anaerobic, it is most likely that only the carboxylase activity of RuBisCO, and not the competitive oxygenase activity (by which RuBP reacts with O(2) to form one molecule of 3-phosphoglycerate and one molecule of 2-phosphoglycolate), is biologically relevant in these strains.</text>
</comment>
<dbReference type="PANTHER" id="PTHR42704">
    <property type="entry name" value="RIBULOSE BISPHOSPHATE CARBOXYLASE"/>
    <property type="match status" value="1"/>
</dbReference>
<comment type="caution">
    <text evidence="6">Lacks conserved residue(s) required for the propagation of feature annotation.</text>
</comment>
<feature type="modified residue" description="N6-carboxylysine" evidence="6">
    <location>
        <position position="180"/>
    </location>
</feature>
<sequence length="430" mass="47728">MPDKIDWYDEFVDFSYTLAKDDLVCLYYFEPAKGISATEAIGRIASESSAGTWTTLNKLPDRVSKIKARAFELDSNYVKVAYPIELWEPGNAPQLLSGIAGNIFGMRALRNLRLVDASLPEDYIKHFRGPNFGIQGIRSLLRIKKRPVTGAVPKPKIGFSAEEHAQIAFETWMGGFDLVKDDENLTSTSFNRFEDRVERMAKLRDKAQEQTGEQKDALLNITGETNEMIRKARLLHDSGFRFAMIDVVTCGTAAVQTLRKECGDLGIAIHAHRAMHAAFDRNPRHGISMYFLAKLMRLIGVDEIHVGTAVGKLVGSREEVIQIANMLRDSSVKANTMLSQEWGLIKPMLPVSSGGLHPGLVPSVMRILGNDCTLLVSGGIHGHPEGTRAGAKAVMQAIEASMEGIDLREYAKKNKELQQALDKWGYLRPK</sequence>
<feature type="binding site" evidence="6">
    <location>
        <position position="156"/>
    </location>
    <ligand>
        <name>substrate</name>
    </ligand>
</feature>
<feature type="binding site" evidence="6">
    <location>
        <position position="305"/>
    </location>
    <ligand>
        <name>substrate</name>
    </ligand>
</feature>
<evidence type="ECO:0000313" key="9">
    <source>
        <dbReference type="EMBL" id="KCZ70371.1"/>
    </source>
</evidence>
<keyword evidence="2 6" id="KW-0460">Magnesium</keyword>
<dbReference type="PANTHER" id="PTHR42704:SF17">
    <property type="entry name" value="RIBULOSE BISPHOSPHATE CARBOXYLASE LARGE CHAIN"/>
    <property type="match status" value="1"/>
</dbReference>
<dbReference type="NCBIfam" id="NF003252">
    <property type="entry name" value="PRK04208.1"/>
    <property type="match status" value="1"/>
</dbReference>
<name>A0A062UTK0_9EURY</name>
<dbReference type="NCBIfam" id="TIGR03326">
    <property type="entry name" value="rubisco_III"/>
    <property type="match status" value="1"/>
</dbReference>
<feature type="binding site" evidence="6">
    <location>
        <position position="273"/>
    </location>
    <ligand>
        <name>substrate</name>
    </ligand>
</feature>
<keyword evidence="10" id="KW-1185">Reference proteome</keyword>
<gene>
    <name evidence="6" type="primary">rbcL</name>
    <name evidence="9" type="ORF">ANME2D_03286</name>
</gene>
<dbReference type="EC" id="4.1.1.39" evidence="6"/>
<dbReference type="PATRIC" id="fig|1392998.3.peg.3278"/>
<comment type="cofactor">
    <cofactor evidence="6">
        <name>Mg(2+)</name>
        <dbReference type="ChEBI" id="CHEBI:18420"/>
    </cofactor>
    <text evidence="6">Binds 1 Mg(2+) ion per subunit.</text>
</comment>
<evidence type="ECO:0000256" key="1">
    <source>
        <dbReference type="ARBA" id="ARBA00022723"/>
    </source>
</evidence>
<feature type="binding site" evidence="6">
    <location>
        <position position="183"/>
    </location>
    <ligand>
        <name>Mg(2+)</name>
        <dbReference type="ChEBI" id="CHEBI:18420"/>
    </ligand>
</feature>
<dbReference type="InterPro" id="IPR036376">
    <property type="entry name" value="RuBisCO_lsu_C_sf"/>
</dbReference>
<comment type="function">
    <text evidence="6">Catalyzes the addition of molecular CO(2) and H(2)O to ribulose 1,5-bisphosphate (RuBP), generating two molecules of 3-phosphoglycerate (3-PGA). Functions in an archaeal AMP degradation pathway, together with AMP phosphorylase and R15P isomerase.</text>
</comment>
<comment type="catalytic activity">
    <reaction evidence="6">
        <text>2 (2R)-3-phosphoglycerate + 2 H(+) = D-ribulose 1,5-bisphosphate + CO2 + H2O</text>
        <dbReference type="Rhea" id="RHEA:23124"/>
        <dbReference type="ChEBI" id="CHEBI:15377"/>
        <dbReference type="ChEBI" id="CHEBI:15378"/>
        <dbReference type="ChEBI" id="CHEBI:16526"/>
        <dbReference type="ChEBI" id="CHEBI:57870"/>
        <dbReference type="ChEBI" id="CHEBI:58272"/>
        <dbReference type="EC" id="4.1.1.39"/>
    </reaction>
</comment>
<dbReference type="GO" id="GO:0016984">
    <property type="term" value="F:ribulose-bisphosphate carboxylase activity"/>
    <property type="evidence" value="ECO:0007669"/>
    <property type="project" value="UniProtKB-UniRule"/>
</dbReference>
<feature type="active site" description="Proton acceptor" evidence="6">
    <location>
        <position position="272"/>
    </location>
</feature>
<dbReference type="GO" id="GO:0000287">
    <property type="term" value="F:magnesium ion binding"/>
    <property type="evidence" value="ECO:0007669"/>
    <property type="project" value="UniProtKB-UniRule"/>
</dbReference>